<dbReference type="InterPro" id="IPR008523">
    <property type="entry name" value="DUF805"/>
</dbReference>
<dbReference type="Proteomes" id="UP000663942">
    <property type="component" value="Chromosome"/>
</dbReference>
<keyword evidence="1" id="KW-1133">Transmembrane helix</keyword>
<dbReference type="RefSeq" id="WP_207826261.1">
    <property type="nucleotide sequence ID" value="NZ_CP062006.1"/>
</dbReference>
<dbReference type="Pfam" id="PF05656">
    <property type="entry name" value="DUF805"/>
    <property type="match status" value="1"/>
</dbReference>
<keyword evidence="1" id="KW-0812">Transmembrane</keyword>
<proteinExistence type="predicted"/>
<evidence type="ECO:0000256" key="1">
    <source>
        <dbReference type="SAM" id="Phobius"/>
    </source>
</evidence>
<keyword evidence="3" id="KW-1185">Reference proteome</keyword>
<evidence type="ECO:0000313" key="2">
    <source>
        <dbReference type="EMBL" id="QTC88817.1"/>
    </source>
</evidence>
<gene>
    <name evidence="2" type="ORF">IFE19_05570</name>
</gene>
<organism evidence="2 3">
    <name type="scientific">Brevundimonas pondensis</name>
    <dbReference type="NCBI Taxonomy" id="2774189"/>
    <lineage>
        <taxon>Bacteria</taxon>
        <taxon>Pseudomonadati</taxon>
        <taxon>Pseudomonadota</taxon>
        <taxon>Alphaproteobacteria</taxon>
        <taxon>Caulobacterales</taxon>
        <taxon>Caulobacteraceae</taxon>
        <taxon>Brevundimonas</taxon>
    </lineage>
</organism>
<protein>
    <submittedName>
        <fullName evidence="2">DUF805 domain-containing protein</fullName>
    </submittedName>
</protein>
<evidence type="ECO:0000313" key="3">
    <source>
        <dbReference type="Proteomes" id="UP000663942"/>
    </source>
</evidence>
<name>A0ABX7SPR2_9CAUL</name>
<dbReference type="EMBL" id="CP062006">
    <property type="protein sequence ID" value="QTC88817.1"/>
    <property type="molecule type" value="Genomic_DNA"/>
</dbReference>
<reference evidence="2 3" key="1">
    <citation type="submission" date="2020-09" db="EMBL/GenBank/DDBJ databases">
        <title>Brevundimonas sp. LVF1 isolated from an oligotrophic pond in Goettingen, Germany.</title>
        <authorList>
            <person name="Friedrich I."/>
            <person name="Klassen A."/>
            <person name="Neubauer H."/>
            <person name="Schneider D."/>
            <person name="Hertel R."/>
            <person name="Daniel R."/>
        </authorList>
    </citation>
    <scope>NUCLEOTIDE SEQUENCE [LARGE SCALE GENOMIC DNA]</scope>
    <source>
        <strain evidence="2 3">LVF1</strain>
    </source>
</reference>
<keyword evidence="1" id="KW-0472">Membrane</keyword>
<feature type="transmembrane region" description="Helical" evidence="1">
    <location>
        <begin position="45"/>
        <end position="62"/>
    </location>
</feature>
<accession>A0ABX7SPR2</accession>
<feature type="transmembrane region" description="Helical" evidence="1">
    <location>
        <begin position="96"/>
        <end position="112"/>
    </location>
</feature>
<sequence>MHRFSDLFLTSSGRIGRISFILGGGVLMALWATFDLLAPLRTRDLAGWIVAAILLYSGACVLSQRLHDRGRSGWRSGPILLAVAMAWPRPQAPLDWIAAVILILVAVDLALLPGQKTFNRHGAPRQAQSGPSPS</sequence>
<feature type="transmembrane region" description="Helical" evidence="1">
    <location>
        <begin position="20"/>
        <end position="39"/>
    </location>
</feature>